<dbReference type="EMBL" id="CP003811">
    <property type="protein sequence ID" value="AIQ88478.1"/>
    <property type="molecule type" value="Genomic_DNA"/>
</dbReference>
<evidence type="ECO:0000313" key="2">
    <source>
        <dbReference type="EMBL" id="AIQ88478.1"/>
    </source>
</evidence>
<feature type="region of interest" description="Disordered" evidence="1">
    <location>
        <begin position="1"/>
        <end position="23"/>
    </location>
</feature>
<sequence length="41" mass="4385">MLETDIRVPGEVPDGKPPPDIHAPIVPERTAIEAKRSPAIA</sequence>
<dbReference type="AlphaFoldDB" id="A0A089NRM3"/>
<feature type="compositionally biased region" description="Basic and acidic residues" evidence="1">
    <location>
        <begin position="1"/>
        <end position="19"/>
    </location>
</feature>
<accession>A0A089NRM3</accession>
<organism evidence="2 3">
    <name type="scientific">Methylobacterium oryzae CBMB20</name>
    <dbReference type="NCBI Taxonomy" id="693986"/>
    <lineage>
        <taxon>Bacteria</taxon>
        <taxon>Pseudomonadati</taxon>
        <taxon>Pseudomonadota</taxon>
        <taxon>Alphaproteobacteria</taxon>
        <taxon>Hyphomicrobiales</taxon>
        <taxon>Methylobacteriaceae</taxon>
        <taxon>Methylobacterium</taxon>
    </lineage>
</organism>
<name>A0A089NRM3_9HYPH</name>
<gene>
    <name evidence="2" type="ORF">MOC_0723</name>
</gene>
<evidence type="ECO:0000256" key="1">
    <source>
        <dbReference type="SAM" id="MobiDB-lite"/>
    </source>
</evidence>
<dbReference type="Proteomes" id="UP000029492">
    <property type="component" value="Chromosome"/>
</dbReference>
<protein>
    <submittedName>
        <fullName evidence="2">Acriflavin resistance protein</fullName>
    </submittedName>
</protein>
<dbReference type="KEGG" id="mor:MOC_0723"/>
<keyword evidence="3" id="KW-1185">Reference proteome</keyword>
<proteinExistence type="predicted"/>
<dbReference type="HOGENOM" id="CLU_3272683_0_0_5"/>
<reference evidence="2 3" key="1">
    <citation type="journal article" date="2014" name="PLoS ONE">
        <title>Genome Information of Methylobacterium oryzae, a Plant-Probiotic Methylotroph in the Phyllosphere.</title>
        <authorList>
            <person name="Kwak M.J."/>
            <person name="Jeong H."/>
            <person name="Madhaiyan M."/>
            <person name="Lee Y."/>
            <person name="Sa T.M."/>
            <person name="Oh T.K."/>
            <person name="Kim J.F."/>
        </authorList>
    </citation>
    <scope>NUCLEOTIDE SEQUENCE [LARGE SCALE GENOMIC DNA]</scope>
    <source>
        <strain evidence="2 3">CBMB20</strain>
    </source>
</reference>
<evidence type="ECO:0000313" key="3">
    <source>
        <dbReference type="Proteomes" id="UP000029492"/>
    </source>
</evidence>